<evidence type="ECO:0000313" key="7">
    <source>
        <dbReference type="Proteomes" id="UP000321301"/>
    </source>
</evidence>
<keyword evidence="5" id="KW-0106">Calcium</keyword>
<dbReference type="PANTHER" id="PTHR34218">
    <property type="entry name" value="PEPTIDASE S45 PENICILLIN AMIDASE"/>
    <property type="match status" value="1"/>
</dbReference>
<dbReference type="EMBL" id="BJYV01000004">
    <property type="protein sequence ID" value="GEO20971.1"/>
    <property type="molecule type" value="Genomic_DNA"/>
</dbReference>
<evidence type="ECO:0000256" key="2">
    <source>
        <dbReference type="ARBA" id="ARBA00022801"/>
    </source>
</evidence>
<dbReference type="InterPro" id="IPR043146">
    <property type="entry name" value="Penicillin_amidase_N_B-knob"/>
</dbReference>
<feature type="active site" description="Nucleophile" evidence="4">
    <location>
        <position position="275"/>
    </location>
</feature>
<dbReference type="PANTHER" id="PTHR34218:SF4">
    <property type="entry name" value="ACYL-HOMOSERINE LACTONE ACYLASE QUIP"/>
    <property type="match status" value="1"/>
</dbReference>
<dbReference type="InterPro" id="IPR002692">
    <property type="entry name" value="S45"/>
</dbReference>
<dbReference type="Gene3D" id="1.10.439.10">
    <property type="entry name" value="Penicillin Amidohydrolase, domain 1"/>
    <property type="match status" value="1"/>
</dbReference>
<evidence type="ECO:0000256" key="1">
    <source>
        <dbReference type="ARBA" id="ARBA00006586"/>
    </source>
</evidence>
<dbReference type="CDD" id="cd03747">
    <property type="entry name" value="Ntn_PGA_like"/>
    <property type="match status" value="1"/>
</dbReference>
<dbReference type="InterPro" id="IPR043147">
    <property type="entry name" value="Penicillin_amidase_A-knob"/>
</dbReference>
<dbReference type="AlphaFoldDB" id="A0A512C9T0"/>
<dbReference type="RefSeq" id="WP_020890591.1">
    <property type="nucleotide sequence ID" value="NZ_BJYV01000004.1"/>
</dbReference>
<dbReference type="Gene3D" id="2.30.120.10">
    <property type="match status" value="1"/>
</dbReference>
<comment type="similarity">
    <text evidence="1">Belongs to the peptidase S45 family.</text>
</comment>
<dbReference type="Pfam" id="PF01804">
    <property type="entry name" value="Penicil_amidase"/>
    <property type="match status" value="1"/>
</dbReference>
<evidence type="ECO:0000313" key="6">
    <source>
        <dbReference type="EMBL" id="GEO20971.1"/>
    </source>
</evidence>
<dbReference type="PIRSF" id="PIRSF001227">
    <property type="entry name" value="Pen_acylase"/>
    <property type="match status" value="1"/>
</dbReference>
<feature type="binding site" evidence="5">
    <location>
        <position position="347"/>
    </location>
    <ligand>
        <name>Ca(2+)</name>
        <dbReference type="ChEBI" id="CHEBI:29108"/>
    </ligand>
</feature>
<dbReference type="GO" id="GO:0017000">
    <property type="term" value="P:antibiotic biosynthetic process"/>
    <property type="evidence" value="ECO:0007669"/>
    <property type="project" value="InterPro"/>
</dbReference>
<dbReference type="Gene3D" id="1.10.1400.10">
    <property type="match status" value="1"/>
</dbReference>
<dbReference type="GO" id="GO:0046872">
    <property type="term" value="F:metal ion binding"/>
    <property type="evidence" value="ECO:0007669"/>
    <property type="project" value="UniProtKB-KW"/>
</dbReference>
<dbReference type="InterPro" id="IPR014395">
    <property type="entry name" value="Pen/GL7ACA/AHL_acylase"/>
</dbReference>
<sequence length="803" mass="91360">MRYIGFFFSLLFSLLVAVGLSINLANLPPLAKIFDPFKGFWQNAYSEDYRPNSEVTLEGLESEVSVTYDENLIPHIFAENEKDLFKVQGYITATHRLWQMEFQVMAAEGRLSEVVGSIALNRDREMRRKGLGFGARNKLKYLQINDPETLNLMLAYAAGVNAYIDQLSQGELPLEYKLLDYYPQPWSPYKTLLFLMNMSETLSGDSDLAYTNFRNIFGDEWLNKLFPDNPEGVVPVITKEDWGFEPLEVTGPDEAFLDSIKITQLLPEKEPGLGSNNWVVSGEKTASGYPILANDPHLALNLPSLWFTAQLSTPEYTVKGATLPGALGVIIGYNQHISWGTTNADRDVKDWYKITFKDQSREEYLYNGQWIQSTQQLETFLVKGQNDFVDTVIYTHYGPVVYDRNFKMKGKAENFALKWTAHGNSNESRTFIALNKAKGYDDFNEALTHYVAPAQNFVFASKEGEIAMKVQGKFPLKWKGQGKFLMDGSKPIYEWQGFIPQEHNAEDRNPEKGFLVSANQHPVSYNYPYYVYNNSYEYFRNRRIVDQLSDKTGITLEDMKALQLDNFNLHASEILPLMLDSVKVGGSEKERVWLAQLKAWDYNASAEKMAPVLFESWWDHMEKALFSSWDTKGLPITYPNKFILSKRIKSEPYADWFDQQSTGQKENANHWINEGFLGMVKEMDKLTENGTDSIPWSVYKNTHISHLIPNLAAFGRFNIPIGGGKGIVNASASDWGPGWRMVVEMGPEIKAFGVYPGGQSGNPGSKFYDNLVDVWASGEYLQMDLRDRSNASSVLFQTEFIPD</sequence>
<comment type="caution">
    <text evidence="6">The sequence shown here is derived from an EMBL/GenBank/DDBJ whole genome shotgun (WGS) entry which is preliminary data.</text>
</comment>
<organism evidence="6 7">
    <name type="scientific">Cyclobacterium qasimii</name>
    <dbReference type="NCBI Taxonomy" id="1350429"/>
    <lineage>
        <taxon>Bacteria</taxon>
        <taxon>Pseudomonadati</taxon>
        <taxon>Bacteroidota</taxon>
        <taxon>Cytophagia</taxon>
        <taxon>Cytophagales</taxon>
        <taxon>Cyclobacteriaceae</taxon>
        <taxon>Cyclobacterium</taxon>
    </lineage>
</organism>
<dbReference type="GO" id="GO:0016811">
    <property type="term" value="F:hydrolase activity, acting on carbon-nitrogen (but not peptide) bonds, in linear amides"/>
    <property type="evidence" value="ECO:0007669"/>
    <property type="project" value="InterPro"/>
</dbReference>
<feature type="binding site" evidence="5">
    <location>
        <position position="350"/>
    </location>
    <ligand>
        <name>Ca(2+)</name>
        <dbReference type="ChEBI" id="CHEBI:29108"/>
    </ligand>
</feature>
<keyword evidence="2" id="KW-0378">Hydrolase</keyword>
<keyword evidence="3" id="KW-0865">Zymogen</keyword>
<dbReference type="Gene3D" id="3.60.20.10">
    <property type="entry name" value="Glutamine Phosphoribosylpyrophosphate, subunit 1, domain 1"/>
    <property type="match status" value="1"/>
</dbReference>
<name>A0A512C9T0_9BACT</name>
<dbReference type="SUPFAM" id="SSF56235">
    <property type="entry name" value="N-terminal nucleophile aminohydrolases (Ntn hydrolases)"/>
    <property type="match status" value="1"/>
</dbReference>
<reference evidence="6 7" key="1">
    <citation type="submission" date="2019-07" db="EMBL/GenBank/DDBJ databases">
        <title>Whole genome shotgun sequence of Cyclobacterium qasimii NBRC 106168.</title>
        <authorList>
            <person name="Hosoyama A."/>
            <person name="Uohara A."/>
            <person name="Ohji S."/>
            <person name="Ichikawa N."/>
        </authorList>
    </citation>
    <scope>NUCLEOTIDE SEQUENCE [LARGE SCALE GENOMIC DNA]</scope>
    <source>
        <strain evidence="6 7">NBRC 106168</strain>
    </source>
</reference>
<keyword evidence="5" id="KW-0479">Metal-binding</keyword>
<evidence type="ECO:0000256" key="5">
    <source>
        <dbReference type="PIRSR" id="PIRSR001227-2"/>
    </source>
</evidence>
<dbReference type="Proteomes" id="UP000321301">
    <property type="component" value="Unassembled WGS sequence"/>
</dbReference>
<dbReference type="InterPro" id="IPR029055">
    <property type="entry name" value="Ntn_hydrolases_N"/>
</dbReference>
<proteinExistence type="inferred from homology"/>
<accession>A0A512C9T0</accession>
<evidence type="ECO:0000256" key="3">
    <source>
        <dbReference type="ARBA" id="ARBA00023145"/>
    </source>
</evidence>
<dbReference type="InterPro" id="IPR023343">
    <property type="entry name" value="Penicillin_amidase_dom1"/>
</dbReference>
<evidence type="ECO:0000256" key="4">
    <source>
        <dbReference type="PIRSR" id="PIRSR001227-1"/>
    </source>
</evidence>
<gene>
    <name evidence="6" type="ORF">CQA01_15050</name>
</gene>
<comment type="cofactor">
    <cofactor evidence="5">
        <name>Ca(2+)</name>
        <dbReference type="ChEBI" id="CHEBI:29108"/>
    </cofactor>
    <text evidence="5">Binds 1 Ca(2+) ion per dimer.</text>
</comment>
<keyword evidence="7" id="KW-1185">Reference proteome</keyword>
<protein>
    <submittedName>
        <fullName evidence="6">Beta-lactam antibiotic acylase</fullName>
    </submittedName>
</protein>